<dbReference type="OrthoDB" id="9804822at2"/>
<keyword evidence="9" id="KW-1185">Reference proteome</keyword>
<feature type="transmembrane region" description="Helical" evidence="7">
    <location>
        <begin position="6"/>
        <end position="25"/>
    </location>
</feature>
<dbReference type="GO" id="GO:0042970">
    <property type="term" value="F:homoserine transmembrane transporter activity"/>
    <property type="evidence" value="ECO:0007669"/>
    <property type="project" value="TreeGrafter"/>
</dbReference>
<sequence>MVSIEFLLTSLVVVLIPGTGVLYTIATGLFSSRRASVFAALGCTFGIVPSLLASVFGLAAIFHTSAIMFQVVKYCGAAYLLYLAWKMWTTSGPVTLENEKNKSNLKEIAWKGFLINILNPKLSIFFLAFLPQFVPPSAAQPLANMLVLGLVFMLMTLIVFIVYGVMANTFSNIIVRSEKVSLVLQKVFAGSFAALGLKLALTERA</sequence>
<keyword evidence="6 7" id="KW-0472">Membrane</keyword>
<comment type="similarity">
    <text evidence="2">Belongs to the Rht family.</text>
</comment>
<feature type="transmembrane region" description="Helical" evidence="7">
    <location>
        <begin position="37"/>
        <end position="61"/>
    </location>
</feature>
<evidence type="ECO:0000313" key="8">
    <source>
        <dbReference type="EMBL" id="RQW64982.1"/>
    </source>
</evidence>
<dbReference type="EMBL" id="RJVQ01000001">
    <property type="protein sequence ID" value="RQW64982.1"/>
    <property type="molecule type" value="Genomic_DNA"/>
</dbReference>
<keyword evidence="4 7" id="KW-0812">Transmembrane</keyword>
<proteinExistence type="inferred from homology"/>
<dbReference type="Proteomes" id="UP000281112">
    <property type="component" value="Unassembled WGS sequence"/>
</dbReference>
<evidence type="ECO:0000256" key="5">
    <source>
        <dbReference type="ARBA" id="ARBA00022989"/>
    </source>
</evidence>
<evidence type="ECO:0000313" key="9">
    <source>
        <dbReference type="Proteomes" id="UP000281112"/>
    </source>
</evidence>
<accession>A0A3N9U5K1</accession>
<dbReference type="InterPro" id="IPR001123">
    <property type="entry name" value="LeuE-type"/>
</dbReference>
<evidence type="ECO:0000256" key="7">
    <source>
        <dbReference type="SAM" id="Phobius"/>
    </source>
</evidence>
<evidence type="ECO:0000256" key="4">
    <source>
        <dbReference type="ARBA" id="ARBA00022692"/>
    </source>
</evidence>
<dbReference type="PIRSF" id="PIRSF006324">
    <property type="entry name" value="LeuE"/>
    <property type="match status" value="1"/>
</dbReference>
<protein>
    <submittedName>
        <fullName evidence="8">LysE family translocator</fullName>
    </submittedName>
</protein>
<evidence type="ECO:0000256" key="6">
    <source>
        <dbReference type="ARBA" id="ARBA00023136"/>
    </source>
</evidence>
<comment type="caution">
    <text evidence="8">The sequence shown here is derived from an EMBL/GenBank/DDBJ whole genome shotgun (WGS) entry which is preliminary data.</text>
</comment>
<dbReference type="GO" id="GO:0005886">
    <property type="term" value="C:plasma membrane"/>
    <property type="evidence" value="ECO:0007669"/>
    <property type="project" value="UniProtKB-SubCell"/>
</dbReference>
<feature type="transmembrane region" description="Helical" evidence="7">
    <location>
        <begin position="142"/>
        <end position="166"/>
    </location>
</feature>
<organism evidence="8 9">
    <name type="scientific">Vibrio viridaestus</name>
    <dbReference type="NCBI Taxonomy" id="2487322"/>
    <lineage>
        <taxon>Bacteria</taxon>
        <taxon>Pseudomonadati</taxon>
        <taxon>Pseudomonadota</taxon>
        <taxon>Gammaproteobacteria</taxon>
        <taxon>Vibrionales</taxon>
        <taxon>Vibrionaceae</taxon>
        <taxon>Vibrio</taxon>
    </lineage>
</organism>
<dbReference type="RefSeq" id="WP_124935631.1">
    <property type="nucleotide sequence ID" value="NZ_RJVQ01000001.1"/>
</dbReference>
<keyword evidence="3" id="KW-1003">Cell membrane</keyword>
<reference evidence="8 9" key="1">
    <citation type="submission" date="2018-11" db="EMBL/GenBank/DDBJ databases">
        <title>Vibrio LJC006 sp. nov., isolated from seawater during the bloom of the enteromorpha.</title>
        <authorList>
            <person name="Liang J."/>
        </authorList>
    </citation>
    <scope>NUCLEOTIDE SEQUENCE [LARGE SCALE GENOMIC DNA]</scope>
    <source>
        <strain evidence="8 9">LJC006</strain>
    </source>
</reference>
<dbReference type="Pfam" id="PF01810">
    <property type="entry name" value="LysE"/>
    <property type="match status" value="1"/>
</dbReference>
<name>A0A3N9U5K1_9VIBR</name>
<keyword evidence="5 7" id="KW-1133">Transmembrane helix</keyword>
<feature type="transmembrane region" description="Helical" evidence="7">
    <location>
        <begin position="108"/>
        <end position="130"/>
    </location>
</feature>
<dbReference type="AlphaFoldDB" id="A0A3N9U5K1"/>
<dbReference type="PANTHER" id="PTHR30086">
    <property type="entry name" value="ARGININE EXPORTER PROTEIN ARGO"/>
    <property type="match status" value="1"/>
</dbReference>
<comment type="subcellular location">
    <subcellularLocation>
        <location evidence="1">Cell membrane</location>
        <topology evidence="1">Multi-pass membrane protein</topology>
    </subcellularLocation>
</comment>
<gene>
    <name evidence="8" type="ORF">EES38_02800</name>
</gene>
<feature type="transmembrane region" description="Helical" evidence="7">
    <location>
        <begin position="67"/>
        <end position="88"/>
    </location>
</feature>
<evidence type="ECO:0000256" key="2">
    <source>
        <dbReference type="ARBA" id="ARBA00007928"/>
    </source>
</evidence>
<evidence type="ECO:0000256" key="3">
    <source>
        <dbReference type="ARBA" id="ARBA00022475"/>
    </source>
</evidence>
<dbReference type="PANTHER" id="PTHR30086:SF14">
    <property type="entry name" value="HOMOSERINE_HOMOSERINE LACTONE EFFLUX PROTEIN"/>
    <property type="match status" value="1"/>
</dbReference>
<evidence type="ECO:0000256" key="1">
    <source>
        <dbReference type="ARBA" id="ARBA00004651"/>
    </source>
</evidence>